<dbReference type="AlphaFoldDB" id="A0A7W0CCS5"/>
<keyword evidence="2" id="KW-0418">Kinase</keyword>
<organism evidence="2 3">
    <name type="scientific">Nonomuraea soli</name>
    <dbReference type="NCBI Taxonomy" id="1032476"/>
    <lineage>
        <taxon>Bacteria</taxon>
        <taxon>Bacillati</taxon>
        <taxon>Actinomycetota</taxon>
        <taxon>Actinomycetes</taxon>
        <taxon>Streptosporangiales</taxon>
        <taxon>Streptosporangiaceae</taxon>
        <taxon>Nonomuraea</taxon>
    </lineage>
</organism>
<dbReference type="Proteomes" id="UP000530928">
    <property type="component" value="Unassembled WGS sequence"/>
</dbReference>
<evidence type="ECO:0000313" key="3">
    <source>
        <dbReference type="Proteomes" id="UP000530928"/>
    </source>
</evidence>
<feature type="domain" description="ATPase BadF/BadG/BcrA/BcrD type" evidence="1">
    <location>
        <begin position="5"/>
        <end position="252"/>
    </location>
</feature>
<gene>
    <name evidence="2" type="ORF">HNR30_000097</name>
</gene>
<keyword evidence="3" id="KW-1185">Reference proteome</keyword>
<dbReference type="InterPro" id="IPR043129">
    <property type="entry name" value="ATPase_NBD"/>
</dbReference>
<comment type="caution">
    <text evidence="2">The sequence shown here is derived from an EMBL/GenBank/DDBJ whole genome shotgun (WGS) entry which is preliminary data.</text>
</comment>
<dbReference type="SUPFAM" id="SSF53067">
    <property type="entry name" value="Actin-like ATPase domain"/>
    <property type="match status" value="2"/>
</dbReference>
<dbReference type="InterPro" id="IPR002731">
    <property type="entry name" value="ATPase_BadF"/>
</dbReference>
<proteinExistence type="predicted"/>
<accession>A0A7W0CCS5</accession>
<sequence length="290" mass="28764">MAVVIGVDAGGTSSRAVVATLDGHVVGHARAGCGNPAAVSASHAYAQLKAAIDGALAGVDRGGVVAATIGLAGIEAVTAELEALFPVPPQVVGDVVVALAAGTPDPSGTVLIAGTGAIAAKIIDHTIVGTADGFGWQLGDEGSAFWLGRQAARSAVRARPGLLTELVLKHLGAHDHEQVAVIAQAAPPLALAELAPLVSQACEEGDPAAAEIVERGAALLARTFHEVHEPGTPAVLAGSVLTNDGPVRRAVRELLAPSAPVTAGPGEAAAAWLAARTVSPEAPHRAFLPS</sequence>
<dbReference type="PANTHER" id="PTHR43190">
    <property type="entry name" value="N-ACETYL-D-GLUCOSAMINE KINASE"/>
    <property type="match status" value="1"/>
</dbReference>
<evidence type="ECO:0000259" key="1">
    <source>
        <dbReference type="Pfam" id="PF01869"/>
    </source>
</evidence>
<evidence type="ECO:0000313" key="2">
    <source>
        <dbReference type="EMBL" id="MBA2888762.1"/>
    </source>
</evidence>
<dbReference type="Gene3D" id="3.30.420.40">
    <property type="match status" value="2"/>
</dbReference>
<dbReference type="GO" id="GO:0016301">
    <property type="term" value="F:kinase activity"/>
    <property type="evidence" value="ECO:0007669"/>
    <property type="project" value="UniProtKB-KW"/>
</dbReference>
<protein>
    <submittedName>
        <fullName evidence="2">N-acetylglucosamine kinase-like BadF-type ATPase</fullName>
    </submittedName>
</protein>
<dbReference type="EMBL" id="JACDUR010000001">
    <property type="protein sequence ID" value="MBA2888762.1"/>
    <property type="molecule type" value="Genomic_DNA"/>
</dbReference>
<keyword evidence="2" id="KW-0808">Transferase</keyword>
<reference evidence="2 3" key="1">
    <citation type="submission" date="2020-07" db="EMBL/GenBank/DDBJ databases">
        <title>Genomic Encyclopedia of Type Strains, Phase IV (KMG-IV): sequencing the most valuable type-strain genomes for metagenomic binning, comparative biology and taxonomic classification.</title>
        <authorList>
            <person name="Goeker M."/>
        </authorList>
    </citation>
    <scope>NUCLEOTIDE SEQUENCE [LARGE SCALE GENOMIC DNA]</scope>
    <source>
        <strain evidence="2 3">DSM 45533</strain>
    </source>
</reference>
<dbReference type="CDD" id="cd24007">
    <property type="entry name" value="ASKHA_NBD_eukNAGK-like"/>
    <property type="match status" value="1"/>
</dbReference>
<dbReference type="RefSeq" id="WP_181607083.1">
    <property type="nucleotide sequence ID" value="NZ_BAABAM010000001.1"/>
</dbReference>
<name>A0A7W0CCS5_9ACTN</name>
<dbReference type="Pfam" id="PF01869">
    <property type="entry name" value="BcrAD_BadFG"/>
    <property type="match status" value="1"/>
</dbReference>
<dbReference type="InterPro" id="IPR052519">
    <property type="entry name" value="Euk-type_GlcNAc_Kinase"/>
</dbReference>
<dbReference type="PANTHER" id="PTHR43190:SF3">
    <property type="entry name" value="N-ACETYL-D-GLUCOSAMINE KINASE"/>
    <property type="match status" value="1"/>
</dbReference>